<comment type="caution">
    <text evidence="1">The sequence shown here is derived from an EMBL/GenBank/DDBJ whole genome shotgun (WGS) entry which is preliminary data.</text>
</comment>
<dbReference type="RefSeq" id="WP_185425850.1">
    <property type="nucleotide sequence ID" value="NZ_JAARRL010000012.1"/>
</dbReference>
<sequence>MAPILSIERWQVIEQLVKQSIIDDKELVFTLCVGSYEEIVRGKAFLLNESLQSFLVNHRVIMAKDIVAVNYPETEEDALVEMEAEWYDFF</sequence>
<protein>
    <submittedName>
        <fullName evidence="1">Uncharacterized protein</fullName>
    </submittedName>
</protein>
<organism evidence="1 2">
    <name type="scientific">Listeria weihenstephanensis</name>
    <dbReference type="NCBI Taxonomy" id="1006155"/>
    <lineage>
        <taxon>Bacteria</taxon>
        <taxon>Bacillati</taxon>
        <taxon>Bacillota</taxon>
        <taxon>Bacilli</taxon>
        <taxon>Bacillales</taxon>
        <taxon>Listeriaceae</taxon>
        <taxon>Listeria</taxon>
    </lineage>
</organism>
<gene>
    <name evidence="1" type="ORF">HB943_08710</name>
</gene>
<proteinExistence type="predicted"/>
<dbReference type="AlphaFoldDB" id="A0A841Z8M9"/>
<dbReference type="Proteomes" id="UP000564536">
    <property type="component" value="Unassembled WGS sequence"/>
</dbReference>
<accession>A0A841Z8M9</accession>
<evidence type="ECO:0000313" key="1">
    <source>
        <dbReference type="EMBL" id="MBC1500683.1"/>
    </source>
</evidence>
<name>A0A841Z8M9_9LIST</name>
<dbReference type="EMBL" id="JAARRL010000012">
    <property type="protein sequence ID" value="MBC1500683.1"/>
    <property type="molecule type" value="Genomic_DNA"/>
</dbReference>
<reference evidence="1 2" key="1">
    <citation type="submission" date="2020-03" db="EMBL/GenBank/DDBJ databases">
        <title>Soil Listeria distribution.</title>
        <authorList>
            <person name="Liao J."/>
            <person name="Wiedmann M."/>
        </authorList>
    </citation>
    <scope>NUCLEOTIDE SEQUENCE [LARGE SCALE GENOMIC DNA]</scope>
    <source>
        <strain evidence="1 2">FSL L7-1523</strain>
    </source>
</reference>
<evidence type="ECO:0000313" key="2">
    <source>
        <dbReference type="Proteomes" id="UP000564536"/>
    </source>
</evidence>